<dbReference type="Proteomes" id="UP000199529">
    <property type="component" value="Unassembled WGS sequence"/>
</dbReference>
<name>A0A1H2XVJ4_9PSEU</name>
<evidence type="ECO:0000313" key="1">
    <source>
        <dbReference type="EMBL" id="SDW96820.1"/>
    </source>
</evidence>
<keyword evidence="2" id="KW-1185">Reference proteome</keyword>
<sequence>MTGPRDWRRRQERELLRAAAEKLRGEARREQAEAAVGRALIVPYERYVVVGLLDELSLAAGRGELPDGVRRVAVELAEKILKEGRA</sequence>
<accession>A0A1H2XVJ4</accession>
<organism evidence="1 2">
    <name type="scientific">Saccharopolyspora shandongensis</name>
    <dbReference type="NCBI Taxonomy" id="418495"/>
    <lineage>
        <taxon>Bacteria</taxon>
        <taxon>Bacillati</taxon>
        <taxon>Actinomycetota</taxon>
        <taxon>Actinomycetes</taxon>
        <taxon>Pseudonocardiales</taxon>
        <taxon>Pseudonocardiaceae</taxon>
        <taxon>Saccharopolyspora</taxon>
    </lineage>
</organism>
<evidence type="ECO:0000313" key="2">
    <source>
        <dbReference type="Proteomes" id="UP000199529"/>
    </source>
</evidence>
<gene>
    <name evidence="1" type="ORF">SAMN05216215_1006210</name>
</gene>
<reference evidence="2" key="1">
    <citation type="submission" date="2016-10" db="EMBL/GenBank/DDBJ databases">
        <authorList>
            <person name="Varghese N."/>
            <person name="Submissions S."/>
        </authorList>
    </citation>
    <scope>NUCLEOTIDE SEQUENCE [LARGE SCALE GENOMIC DNA]</scope>
    <source>
        <strain evidence="2">CGMCC 4.3530</strain>
    </source>
</reference>
<proteinExistence type="predicted"/>
<protein>
    <submittedName>
        <fullName evidence="1">Uncharacterized protein</fullName>
    </submittedName>
</protein>
<dbReference type="EMBL" id="FNOK01000006">
    <property type="protein sequence ID" value="SDW96820.1"/>
    <property type="molecule type" value="Genomic_DNA"/>
</dbReference>
<dbReference type="AlphaFoldDB" id="A0A1H2XVJ4"/>
<dbReference type="OrthoDB" id="3700876at2"/>